<dbReference type="InterPro" id="IPR008775">
    <property type="entry name" value="Phytyl_CoA_dOase-like"/>
</dbReference>
<reference evidence="1" key="1">
    <citation type="submission" date="2018-05" db="EMBL/GenBank/DDBJ databases">
        <authorList>
            <person name="Lanie J.A."/>
            <person name="Ng W.-L."/>
            <person name="Kazmierczak K.M."/>
            <person name="Andrzejewski T.M."/>
            <person name="Davidsen T.M."/>
            <person name="Wayne K.J."/>
            <person name="Tettelin H."/>
            <person name="Glass J.I."/>
            <person name="Rusch D."/>
            <person name="Podicherti R."/>
            <person name="Tsui H.-C.T."/>
            <person name="Winkler M.E."/>
        </authorList>
    </citation>
    <scope>NUCLEOTIDE SEQUENCE</scope>
</reference>
<dbReference type="EMBL" id="UINC01134656">
    <property type="protein sequence ID" value="SVD18328.1"/>
    <property type="molecule type" value="Genomic_DNA"/>
</dbReference>
<accession>A0A382TAF3</accession>
<evidence type="ECO:0008006" key="2">
    <source>
        <dbReference type="Google" id="ProtNLM"/>
    </source>
</evidence>
<dbReference type="AlphaFoldDB" id="A0A382TAF3"/>
<evidence type="ECO:0000313" key="1">
    <source>
        <dbReference type="EMBL" id="SVD18328.1"/>
    </source>
</evidence>
<dbReference type="Pfam" id="PF05721">
    <property type="entry name" value="PhyH"/>
    <property type="match status" value="1"/>
</dbReference>
<gene>
    <name evidence="1" type="ORF">METZ01_LOCUS371182</name>
</gene>
<dbReference type="SUPFAM" id="SSF51197">
    <property type="entry name" value="Clavaminate synthase-like"/>
    <property type="match status" value="1"/>
</dbReference>
<organism evidence="1">
    <name type="scientific">marine metagenome</name>
    <dbReference type="NCBI Taxonomy" id="408172"/>
    <lineage>
        <taxon>unclassified sequences</taxon>
        <taxon>metagenomes</taxon>
        <taxon>ecological metagenomes</taxon>
    </lineage>
</organism>
<feature type="non-terminal residue" evidence="1">
    <location>
        <position position="1"/>
    </location>
</feature>
<protein>
    <recommendedName>
        <fullName evidence="2">Phytanoyl-CoA dioxygenase family protein</fullName>
    </recommendedName>
</protein>
<name>A0A382TAF3_9ZZZZ</name>
<sequence length="167" mass="19374">AATQLLGADRFHQRDRVRGIYCTLPSGDMERKPRHMHIDDGQSTLGVVCYVDRVDPDGGGFAVWPSSHKKLFYTSHSRYRRKYTDDFEKVRQNYDDTWETSSVQTYGDPGDIVFWHHRMAHMASPNYTSNIRKAVLTDFSFKNIDQLAELPPGKDMWEDWGDAVRDL</sequence>
<dbReference type="Gene3D" id="2.60.120.620">
    <property type="entry name" value="q2cbj1_9rhob like domain"/>
    <property type="match status" value="1"/>
</dbReference>
<proteinExistence type="predicted"/>